<proteinExistence type="predicted"/>
<dbReference type="AlphaFoldDB" id="R4KC70"/>
<dbReference type="Gene3D" id="3.40.190.10">
    <property type="entry name" value="Periplasmic binding protein-like II"/>
    <property type="match status" value="2"/>
</dbReference>
<name>R4KC70_9FIRM</name>
<dbReference type="CDD" id="cd13624">
    <property type="entry name" value="PBP2_Arg_Lys_His"/>
    <property type="match status" value="1"/>
</dbReference>
<dbReference type="STRING" id="767817.Desgi_1280"/>
<evidence type="ECO:0000313" key="5">
    <source>
        <dbReference type="Proteomes" id="UP000013520"/>
    </source>
</evidence>
<accession>R4KC70</accession>
<feature type="chain" id="PRO_5039418628" evidence="2">
    <location>
        <begin position="22"/>
        <end position="274"/>
    </location>
</feature>
<gene>
    <name evidence="4" type="ORF">Desgi_1280</name>
</gene>
<sequence length="274" mass="29648">MKKVLVAGLLLSVLAIVMLMAGCGDEEIKEITGGGAPEAFIENKLIFGSDTSFAPFEFSDVDGNMVGFDIEIIDAINEVAGANIEVVKYDFKDLFAALEKGSIDGAISAMSITEDLQEKFNFSIPYFLSGQSVAVQAKNETIKCLDDLEGHKIGVQAGTTGEIEANKVPNAEIISYDTIQGGFMDLETGSIDAVICDFPVVAYYIKQGNDALKIVGDMLTCEHYGIAVHKQKPEVLKTVDKGLGLLKENGKYAELYLKWFGVEPPEYLPGEPRV</sequence>
<dbReference type="Proteomes" id="UP000013520">
    <property type="component" value="Chromosome"/>
</dbReference>
<keyword evidence="1 2" id="KW-0732">Signal</keyword>
<evidence type="ECO:0000313" key="4">
    <source>
        <dbReference type="EMBL" id="AGL00788.1"/>
    </source>
</evidence>
<dbReference type="PANTHER" id="PTHR35936:SF17">
    <property type="entry name" value="ARGININE-BINDING EXTRACELLULAR PROTEIN ARTP"/>
    <property type="match status" value="1"/>
</dbReference>
<feature type="domain" description="Solute-binding protein family 3/N-terminal" evidence="3">
    <location>
        <begin position="44"/>
        <end position="263"/>
    </location>
</feature>
<dbReference type="PANTHER" id="PTHR35936">
    <property type="entry name" value="MEMBRANE-BOUND LYTIC MUREIN TRANSGLYCOSYLASE F"/>
    <property type="match status" value="1"/>
</dbReference>
<evidence type="ECO:0000259" key="3">
    <source>
        <dbReference type="SMART" id="SM00062"/>
    </source>
</evidence>
<evidence type="ECO:0000256" key="2">
    <source>
        <dbReference type="SAM" id="SignalP"/>
    </source>
</evidence>
<dbReference type="PROSITE" id="PS51257">
    <property type="entry name" value="PROKAR_LIPOPROTEIN"/>
    <property type="match status" value="1"/>
</dbReference>
<dbReference type="HOGENOM" id="CLU_019602_18_2_9"/>
<keyword evidence="5" id="KW-1185">Reference proteome</keyword>
<dbReference type="RefSeq" id="WP_006524288.1">
    <property type="nucleotide sequence ID" value="NC_021184.1"/>
</dbReference>
<feature type="signal peptide" evidence="2">
    <location>
        <begin position="1"/>
        <end position="21"/>
    </location>
</feature>
<dbReference type="eggNOG" id="COG0834">
    <property type="taxonomic scope" value="Bacteria"/>
</dbReference>
<evidence type="ECO:0000256" key="1">
    <source>
        <dbReference type="ARBA" id="ARBA00022729"/>
    </source>
</evidence>
<dbReference type="Pfam" id="PF00497">
    <property type="entry name" value="SBP_bac_3"/>
    <property type="match status" value="1"/>
</dbReference>
<dbReference type="OrthoDB" id="9774451at2"/>
<reference evidence="4 5" key="1">
    <citation type="submission" date="2012-01" db="EMBL/GenBank/DDBJ databases">
        <title>Complete sequence of Desulfotomaculum gibsoniae DSM 7213.</title>
        <authorList>
            <consortium name="US DOE Joint Genome Institute"/>
            <person name="Lucas S."/>
            <person name="Han J."/>
            <person name="Lapidus A."/>
            <person name="Cheng J.-F."/>
            <person name="Goodwin L."/>
            <person name="Pitluck S."/>
            <person name="Peters L."/>
            <person name="Ovchinnikova G."/>
            <person name="Teshima H."/>
            <person name="Detter J.C."/>
            <person name="Han C."/>
            <person name="Tapia R."/>
            <person name="Land M."/>
            <person name="Hauser L."/>
            <person name="Kyrpides N."/>
            <person name="Ivanova N."/>
            <person name="Pagani I."/>
            <person name="Parshina S."/>
            <person name="Plugge C."/>
            <person name="Muyzer G."/>
            <person name="Kuever J."/>
            <person name="Ivanova A."/>
            <person name="Nazina T."/>
            <person name="Klenk H.-P."/>
            <person name="Brambilla E."/>
            <person name="Spring S."/>
            <person name="Stams A.F."/>
            <person name="Woyke T."/>
        </authorList>
    </citation>
    <scope>NUCLEOTIDE SEQUENCE [LARGE SCALE GENOMIC DNA]</scope>
    <source>
        <strain evidence="4 5">DSM 7213</strain>
    </source>
</reference>
<protein>
    <submittedName>
        <fullName evidence="4">Periplasmic component of amino acid ABC-type transporter/signal transduction system</fullName>
    </submittedName>
</protein>
<dbReference type="SMART" id="SM00062">
    <property type="entry name" value="PBPb"/>
    <property type="match status" value="1"/>
</dbReference>
<dbReference type="KEGG" id="dgi:Desgi_1280"/>
<dbReference type="InterPro" id="IPR001638">
    <property type="entry name" value="Solute-binding_3/MltF_N"/>
</dbReference>
<dbReference type="EMBL" id="CP003273">
    <property type="protein sequence ID" value="AGL00788.1"/>
    <property type="molecule type" value="Genomic_DNA"/>
</dbReference>
<organism evidence="4 5">
    <name type="scientific">Desulfoscipio gibsoniae DSM 7213</name>
    <dbReference type="NCBI Taxonomy" id="767817"/>
    <lineage>
        <taxon>Bacteria</taxon>
        <taxon>Bacillati</taxon>
        <taxon>Bacillota</taxon>
        <taxon>Clostridia</taxon>
        <taxon>Eubacteriales</taxon>
        <taxon>Desulfallaceae</taxon>
        <taxon>Desulfoscipio</taxon>
    </lineage>
</organism>
<dbReference type="SUPFAM" id="SSF53850">
    <property type="entry name" value="Periplasmic binding protein-like II"/>
    <property type="match status" value="1"/>
</dbReference>